<dbReference type="SUPFAM" id="SSF51735">
    <property type="entry name" value="NAD(P)-binding Rossmann-fold domains"/>
    <property type="match status" value="1"/>
</dbReference>
<dbReference type="AlphaFoldDB" id="A0A4U2Y762"/>
<dbReference type="NCBIfam" id="NF006168">
    <property type="entry name" value="PRK08309.1"/>
    <property type="match status" value="1"/>
</dbReference>
<reference evidence="1 2" key="1">
    <citation type="submission" date="2019-04" db="EMBL/GenBank/DDBJ databases">
        <title>Whole genome sequencing of Brevibacillus sp. TGS2-1.</title>
        <authorList>
            <person name="Choi A."/>
        </authorList>
    </citation>
    <scope>NUCLEOTIDE SEQUENCE [LARGE SCALE GENOMIC DNA]</scope>
    <source>
        <strain evidence="1 2">TGS2-1</strain>
    </source>
</reference>
<keyword evidence="2" id="KW-1185">Reference proteome</keyword>
<gene>
    <name evidence="1" type="ORF">E8L90_13465</name>
</gene>
<evidence type="ECO:0000313" key="2">
    <source>
        <dbReference type="Proteomes" id="UP000307841"/>
    </source>
</evidence>
<sequence>MAQEALVIGASGMLTEVSRWLARQGYEVTVLGRDPVKLRSVRDGSTHPESIHLLSQDYHQTDRLHQAIADLVEKRGPMDVVVAWIHSTAPHALPVIVEELSRPEKHWQLLHVCGSAAWRNPMTEPTSEFCMYRRVILGFTCAGEHTRWLTNDEIADGVIDALQTTERQMIVGQVEPWEKRPAYEAI</sequence>
<protein>
    <submittedName>
        <fullName evidence="1">Short-chain dehydrogenase</fullName>
    </submittedName>
</protein>
<dbReference type="Gene3D" id="3.40.50.720">
    <property type="entry name" value="NAD(P)-binding Rossmann-like Domain"/>
    <property type="match status" value="1"/>
</dbReference>
<name>A0A4U2Y762_9BACL</name>
<dbReference type="InterPro" id="IPR036291">
    <property type="entry name" value="NAD(P)-bd_dom_sf"/>
</dbReference>
<dbReference type="OrthoDB" id="7922774at2"/>
<proteinExistence type="predicted"/>
<dbReference type="EMBL" id="SZNK01000001">
    <property type="protein sequence ID" value="TKI56389.1"/>
    <property type="molecule type" value="Genomic_DNA"/>
</dbReference>
<evidence type="ECO:0000313" key="1">
    <source>
        <dbReference type="EMBL" id="TKI56389.1"/>
    </source>
</evidence>
<dbReference type="RefSeq" id="WP_137029840.1">
    <property type="nucleotide sequence ID" value="NZ_SZNK01000001.1"/>
</dbReference>
<comment type="caution">
    <text evidence="1">The sequence shown here is derived from an EMBL/GenBank/DDBJ whole genome shotgun (WGS) entry which is preliminary data.</text>
</comment>
<accession>A0A4U2Y762</accession>
<dbReference type="Proteomes" id="UP000307841">
    <property type="component" value="Unassembled WGS sequence"/>
</dbReference>
<organism evidence="1 2">
    <name type="scientific">Brevibacillus antibioticus</name>
    <dbReference type="NCBI Taxonomy" id="2570228"/>
    <lineage>
        <taxon>Bacteria</taxon>
        <taxon>Bacillati</taxon>
        <taxon>Bacillota</taxon>
        <taxon>Bacilli</taxon>
        <taxon>Bacillales</taxon>
        <taxon>Paenibacillaceae</taxon>
        <taxon>Brevibacillus</taxon>
    </lineage>
</organism>